<sequence length="367" mass="42027">MFSVAIFVLMRMLRFLLFPISVVYGAVTIVRNALYDSRVFKSSSFDLPVICIGNLSMGGTGKTPHTEYLIRLLSEKYKVATLSRGYGRKTSTFVLAGEDDTALTIGDEPLQYFRKFKNIKVAVEKRRVMGVLFTLHHAEDTEVIILDDAFQHRALNAGLNILLTDYNQPFFRDYILPVGDLREQRKGADRADLVVVTKCPDTISTDEIQEFQRNISVSNENIFFSSVNYKGIYEGKSGELLASKLGDFKVLLVTGIANPKPIEEYLQNRGVEFEAIHYGDHYKFKKKDVENISKKFDTFTASKKLILTTEKDFSRMLLISDFEKLPIYCLEIEITILNDKENFDKKILEYVRANQRDRELPEGEDEL</sequence>
<protein>
    <recommendedName>
        <fullName evidence="4 13">Tetraacyldisaccharide 4'-kinase</fullName>
        <ecNumber evidence="3 13">2.7.1.130</ecNumber>
    </recommendedName>
    <alternativeName>
        <fullName evidence="12 13">Lipid A 4'-kinase</fullName>
    </alternativeName>
</protein>
<name>A0A916JK82_9FLAO</name>
<comment type="catalytic activity">
    <reaction evidence="13">
        <text>a lipid A disaccharide + ATP = a lipid IVA + ADP + H(+)</text>
        <dbReference type="Rhea" id="RHEA:67840"/>
        <dbReference type="ChEBI" id="CHEBI:15378"/>
        <dbReference type="ChEBI" id="CHEBI:30616"/>
        <dbReference type="ChEBI" id="CHEBI:176343"/>
        <dbReference type="ChEBI" id="CHEBI:176425"/>
        <dbReference type="ChEBI" id="CHEBI:456216"/>
        <dbReference type="EC" id="2.7.1.130"/>
    </reaction>
</comment>
<gene>
    <name evidence="13 14" type="primary">lpxK</name>
    <name evidence="14" type="ORF">CRYO30217_00534</name>
</gene>
<evidence type="ECO:0000256" key="10">
    <source>
        <dbReference type="ARBA" id="ARBA00022840"/>
    </source>
</evidence>
<dbReference type="EC" id="2.7.1.130" evidence="3 13"/>
<dbReference type="AlphaFoldDB" id="A0A916JK82"/>
<dbReference type="KEGG" id="ptan:CRYO30217_00534"/>
<keyword evidence="8 13" id="KW-0547">Nucleotide-binding</keyword>
<evidence type="ECO:0000256" key="5">
    <source>
        <dbReference type="ARBA" id="ARBA00022516"/>
    </source>
</evidence>
<evidence type="ECO:0000256" key="3">
    <source>
        <dbReference type="ARBA" id="ARBA00012071"/>
    </source>
</evidence>
<evidence type="ECO:0000256" key="13">
    <source>
        <dbReference type="HAMAP-Rule" id="MF_00409"/>
    </source>
</evidence>
<proteinExistence type="inferred from homology"/>
<evidence type="ECO:0000256" key="2">
    <source>
        <dbReference type="ARBA" id="ARBA00004870"/>
    </source>
</evidence>
<keyword evidence="9 13" id="KW-0418">Kinase</keyword>
<dbReference type="PANTHER" id="PTHR42724">
    <property type="entry name" value="TETRAACYLDISACCHARIDE 4'-KINASE"/>
    <property type="match status" value="1"/>
</dbReference>
<reference evidence="14" key="1">
    <citation type="submission" date="2021-04" db="EMBL/GenBank/DDBJ databases">
        <authorList>
            <person name="Rodrigo-Torres L."/>
            <person name="Arahal R. D."/>
            <person name="Lucena T."/>
        </authorList>
    </citation>
    <scope>NUCLEOTIDE SEQUENCE</scope>
    <source>
        <strain evidence="14">AS29M-1</strain>
    </source>
</reference>
<evidence type="ECO:0000256" key="4">
    <source>
        <dbReference type="ARBA" id="ARBA00016436"/>
    </source>
</evidence>
<keyword evidence="10 13" id="KW-0067">ATP-binding</keyword>
<dbReference type="PANTHER" id="PTHR42724:SF1">
    <property type="entry name" value="TETRAACYLDISACCHARIDE 4'-KINASE, MITOCHONDRIAL-RELATED"/>
    <property type="match status" value="1"/>
</dbReference>
<dbReference type="SUPFAM" id="SSF52540">
    <property type="entry name" value="P-loop containing nucleoside triphosphate hydrolases"/>
    <property type="match status" value="1"/>
</dbReference>
<evidence type="ECO:0000313" key="14">
    <source>
        <dbReference type="EMBL" id="CAG5077984.1"/>
    </source>
</evidence>
<dbReference type="Proteomes" id="UP000683507">
    <property type="component" value="Chromosome"/>
</dbReference>
<dbReference type="GO" id="GO:0005524">
    <property type="term" value="F:ATP binding"/>
    <property type="evidence" value="ECO:0007669"/>
    <property type="project" value="UniProtKB-UniRule"/>
</dbReference>
<evidence type="ECO:0000256" key="8">
    <source>
        <dbReference type="ARBA" id="ARBA00022741"/>
    </source>
</evidence>
<dbReference type="HAMAP" id="MF_00409">
    <property type="entry name" value="LpxK"/>
    <property type="match status" value="1"/>
</dbReference>
<dbReference type="GO" id="GO:0009244">
    <property type="term" value="P:lipopolysaccharide core region biosynthetic process"/>
    <property type="evidence" value="ECO:0007669"/>
    <property type="project" value="TreeGrafter"/>
</dbReference>
<keyword evidence="11 13" id="KW-0443">Lipid metabolism</keyword>
<dbReference type="GO" id="GO:0009245">
    <property type="term" value="P:lipid A biosynthetic process"/>
    <property type="evidence" value="ECO:0007669"/>
    <property type="project" value="UniProtKB-UniRule"/>
</dbReference>
<comment type="similarity">
    <text evidence="13">Belongs to the LpxK family.</text>
</comment>
<evidence type="ECO:0000256" key="9">
    <source>
        <dbReference type="ARBA" id="ARBA00022777"/>
    </source>
</evidence>
<keyword evidence="15" id="KW-1185">Reference proteome</keyword>
<accession>A0A916JK82</accession>
<feature type="binding site" evidence="13">
    <location>
        <begin position="56"/>
        <end position="63"/>
    </location>
    <ligand>
        <name>ATP</name>
        <dbReference type="ChEBI" id="CHEBI:30616"/>
    </ligand>
</feature>
<dbReference type="NCBIfam" id="TIGR00682">
    <property type="entry name" value="lpxK"/>
    <property type="match status" value="1"/>
</dbReference>
<dbReference type="InterPro" id="IPR027417">
    <property type="entry name" value="P-loop_NTPase"/>
</dbReference>
<dbReference type="EMBL" id="OU015584">
    <property type="protein sequence ID" value="CAG5077984.1"/>
    <property type="molecule type" value="Genomic_DNA"/>
</dbReference>
<dbReference type="InterPro" id="IPR003758">
    <property type="entry name" value="LpxK"/>
</dbReference>
<evidence type="ECO:0000313" key="15">
    <source>
        <dbReference type="Proteomes" id="UP000683507"/>
    </source>
</evidence>
<comment type="pathway">
    <text evidence="2 13">Glycolipid biosynthesis; lipid IV(A) biosynthesis; lipid IV(A) from (3R)-3-hydroxytetradecanoyl-[acyl-carrier-protein] and UDP-N-acetyl-alpha-D-glucosamine: step 6/6.</text>
</comment>
<keyword evidence="6 13" id="KW-0441">Lipid A biosynthesis</keyword>
<keyword evidence="7 13" id="KW-0808">Transferase</keyword>
<evidence type="ECO:0000256" key="12">
    <source>
        <dbReference type="ARBA" id="ARBA00029757"/>
    </source>
</evidence>
<comment type="function">
    <text evidence="1 13">Transfers the gamma-phosphate of ATP to the 4'-position of a tetraacyldisaccharide 1-phosphate intermediate (termed DS-1-P) to form tetraacyldisaccharide 1,4'-bis-phosphate (lipid IVA).</text>
</comment>
<evidence type="ECO:0000256" key="1">
    <source>
        <dbReference type="ARBA" id="ARBA00002274"/>
    </source>
</evidence>
<dbReference type="GO" id="GO:0009029">
    <property type="term" value="F:lipid-A 4'-kinase activity"/>
    <property type="evidence" value="ECO:0007669"/>
    <property type="project" value="UniProtKB-UniRule"/>
</dbReference>
<keyword evidence="5 13" id="KW-0444">Lipid biosynthesis</keyword>
<dbReference type="GO" id="GO:0005886">
    <property type="term" value="C:plasma membrane"/>
    <property type="evidence" value="ECO:0007669"/>
    <property type="project" value="TreeGrafter"/>
</dbReference>
<evidence type="ECO:0000256" key="11">
    <source>
        <dbReference type="ARBA" id="ARBA00023098"/>
    </source>
</evidence>
<organism evidence="14 15">
    <name type="scientific">Parvicella tangerina</name>
    <dbReference type="NCBI Taxonomy" id="2829795"/>
    <lineage>
        <taxon>Bacteria</taxon>
        <taxon>Pseudomonadati</taxon>
        <taxon>Bacteroidota</taxon>
        <taxon>Flavobacteriia</taxon>
        <taxon>Flavobacteriales</taxon>
        <taxon>Parvicellaceae</taxon>
        <taxon>Parvicella</taxon>
    </lineage>
</organism>
<dbReference type="Pfam" id="PF02606">
    <property type="entry name" value="LpxK"/>
    <property type="match status" value="1"/>
</dbReference>
<evidence type="ECO:0000256" key="6">
    <source>
        <dbReference type="ARBA" id="ARBA00022556"/>
    </source>
</evidence>
<evidence type="ECO:0000256" key="7">
    <source>
        <dbReference type="ARBA" id="ARBA00022679"/>
    </source>
</evidence>